<dbReference type="PROSITE" id="PS51257">
    <property type="entry name" value="PROKAR_LIPOPROTEIN"/>
    <property type="match status" value="1"/>
</dbReference>
<proteinExistence type="predicted"/>
<feature type="compositionally biased region" description="Acidic residues" evidence="1">
    <location>
        <begin position="405"/>
        <end position="415"/>
    </location>
</feature>
<feature type="domain" description="PpiC" evidence="3">
    <location>
        <begin position="248"/>
        <end position="329"/>
    </location>
</feature>
<feature type="compositionally biased region" description="Low complexity" evidence="1">
    <location>
        <begin position="386"/>
        <end position="404"/>
    </location>
</feature>
<sequence>MKAKKVIAMLLAATLSVTAFTGCSINKTATVATLDKEDIKLGLVNFMIRYQEAGYDDMYIQYMGEGYWDKTVSGNNTVLETWKKNAIEEAHELYTLKAHQSDYDVEVSDDEKKEIKKAAEKFMKANSDDVIDEMSATEEIVEEYLELRLIKSKMYAAIIKNADSSVTDEEANMAAYTIVKLDYKGAYDSNYQYQTYTDEQSAQIKAQADAVVEALAGGASLEDAAKAAGTTATTGTYATYVDPDAEKTDDSDKKSDDTESTESVSDTESKESSESSNSKTKDSVYTTNNLDQSVVDALNSLEEGQTSDLITTDSTYYIVRLDKKTDEEATESNRKTVKGNKEDKYYNGILSGWQDDEKWSVKQKQLDKIKIHNYFTTTKKDKKAADTSATESTQQSESTNSTDTENTEAVDGTEN</sequence>
<organism evidence="4 5">
    <name type="scientific">Agathobacter rectalis</name>
    <dbReference type="NCBI Taxonomy" id="39491"/>
    <lineage>
        <taxon>Bacteria</taxon>
        <taxon>Bacillati</taxon>
        <taxon>Bacillota</taxon>
        <taxon>Clostridia</taxon>
        <taxon>Lachnospirales</taxon>
        <taxon>Lachnospiraceae</taxon>
        <taxon>Agathobacter</taxon>
    </lineage>
</organism>
<evidence type="ECO:0000256" key="1">
    <source>
        <dbReference type="SAM" id="MobiDB-lite"/>
    </source>
</evidence>
<protein>
    <recommendedName>
        <fullName evidence="3">PpiC domain-containing protein</fullName>
    </recommendedName>
</protein>
<dbReference type="AlphaFoldDB" id="A0A174HAW7"/>
<feature type="region of interest" description="Disordered" evidence="1">
    <location>
        <begin position="241"/>
        <end position="285"/>
    </location>
</feature>
<keyword evidence="2" id="KW-0732">Signal</keyword>
<evidence type="ECO:0000259" key="3">
    <source>
        <dbReference type="Pfam" id="PF13145"/>
    </source>
</evidence>
<reference evidence="4 5" key="1">
    <citation type="submission" date="2015-09" db="EMBL/GenBank/DDBJ databases">
        <authorList>
            <consortium name="Pathogen Informatics"/>
        </authorList>
    </citation>
    <scope>NUCLEOTIDE SEQUENCE [LARGE SCALE GENOMIC DNA]</scope>
    <source>
        <strain evidence="4 5">2789STDY5834884</strain>
    </source>
</reference>
<evidence type="ECO:0000313" key="4">
    <source>
        <dbReference type="EMBL" id="CUO70280.1"/>
    </source>
</evidence>
<evidence type="ECO:0000313" key="5">
    <source>
        <dbReference type="Proteomes" id="UP000095602"/>
    </source>
</evidence>
<evidence type="ECO:0000256" key="2">
    <source>
        <dbReference type="SAM" id="SignalP"/>
    </source>
</evidence>
<feature type="region of interest" description="Disordered" evidence="1">
    <location>
        <begin position="379"/>
        <end position="415"/>
    </location>
</feature>
<gene>
    <name evidence="4" type="ORF">ERS852497_00514</name>
</gene>
<name>A0A174HAW7_9FIRM</name>
<feature type="compositionally biased region" description="Basic and acidic residues" evidence="1">
    <location>
        <begin position="244"/>
        <end position="257"/>
    </location>
</feature>
<dbReference type="RefSeq" id="WP_055272669.1">
    <property type="nucleotide sequence ID" value="NZ_CZAJ01000003.1"/>
</dbReference>
<feature type="chain" id="PRO_5039493860" description="PpiC domain-containing protein" evidence="2">
    <location>
        <begin position="20"/>
        <end position="415"/>
    </location>
</feature>
<dbReference type="InterPro" id="IPR046357">
    <property type="entry name" value="PPIase_dom_sf"/>
</dbReference>
<accession>A0A174HAW7</accession>
<dbReference type="InterPro" id="IPR000297">
    <property type="entry name" value="PPIase_PpiC"/>
</dbReference>
<dbReference type="Gene3D" id="3.10.50.40">
    <property type="match status" value="1"/>
</dbReference>
<dbReference type="GO" id="GO:0003755">
    <property type="term" value="F:peptidyl-prolyl cis-trans isomerase activity"/>
    <property type="evidence" value="ECO:0007669"/>
    <property type="project" value="InterPro"/>
</dbReference>
<dbReference type="EMBL" id="CZAJ01000003">
    <property type="protein sequence ID" value="CUO70280.1"/>
    <property type="molecule type" value="Genomic_DNA"/>
</dbReference>
<dbReference type="Pfam" id="PF13145">
    <property type="entry name" value="Rotamase_2"/>
    <property type="match status" value="1"/>
</dbReference>
<feature type="signal peptide" evidence="2">
    <location>
        <begin position="1"/>
        <end position="19"/>
    </location>
</feature>
<dbReference type="Proteomes" id="UP000095602">
    <property type="component" value="Unassembled WGS sequence"/>
</dbReference>